<evidence type="ECO:0000256" key="6">
    <source>
        <dbReference type="ARBA" id="ARBA00022741"/>
    </source>
</evidence>
<dbReference type="SMART" id="SM00387">
    <property type="entry name" value="HATPase_c"/>
    <property type="match status" value="1"/>
</dbReference>
<evidence type="ECO:0000256" key="3">
    <source>
        <dbReference type="ARBA" id="ARBA00012438"/>
    </source>
</evidence>
<keyword evidence="7" id="KW-0418">Kinase</keyword>
<protein>
    <recommendedName>
        <fullName evidence="3">histidine kinase</fullName>
        <ecNumber evidence="3">2.7.13.3</ecNumber>
    </recommendedName>
</protein>
<keyword evidence="9" id="KW-0902">Two-component regulatory system</keyword>
<dbReference type="Pfam" id="PF00512">
    <property type="entry name" value="HisKA"/>
    <property type="match status" value="1"/>
</dbReference>
<dbReference type="GO" id="GO:0005524">
    <property type="term" value="F:ATP binding"/>
    <property type="evidence" value="ECO:0007669"/>
    <property type="project" value="UniProtKB-KW"/>
</dbReference>
<proteinExistence type="predicted"/>
<dbReference type="EC" id="2.7.13.3" evidence="3"/>
<sequence>MNMDRKLILILPLTLALFVGIALFTMTGFSSLTERQNHEVDRAQSDVWVLSQVALDVERTLHMLHMYAHADEGLTHDKVLMQFSALWSRIPPILNSDDTAHLRTIANINDTIIDLQNTMSRLDPILVNLKPGDDVQMAIIHDALNPFSARLDRLASLQVSNTNSNEADHRQNITNRTKILEYSVILIFAAAMVMVVMLVIESLQIRKLLAQARTAEAIAEDASKAKSAFLANMSHELRTPLTGIIGFSGMMEQEIMGPLSAKYKEYAEDIEKSGKHLLDLINDILDLSKAEANKIELELDVVAVKDLFEQSERLTAGLQDTYDVQVESLIHDGIPELRVDRRRVVQCMVNLLSNAIKFSPKGHPVHLTAKTTSQGGLSISIQDHGNGMSDDDLLVAMEPFGQLRRGPDVQHEPGTGLGLPLVKLMMDLHGGLLKMDSTPGLGTTASLVFPQNSVVKRYTKPGGDGSAKAFIFTGKT</sequence>
<dbReference type="Pfam" id="PF02518">
    <property type="entry name" value="HATPase_c"/>
    <property type="match status" value="1"/>
</dbReference>
<dbReference type="InterPro" id="IPR003594">
    <property type="entry name" value="HATPase_dom"/>
</dbReference>
<evidence type="ECO:0000256" key="2">
    <source>
        <dbReference type="ARBA" id="ARBA00004370"/>
    </source>
</evidence>
<dbReference type="AlphaFoldDB" id="A0A1E5QAA3"/>
<evidence type="ECO:0000256" key="5">
    <source>
        <dbReference type="ARBA" id="ARBA00022679"/>
    </source>
</evidence>
<comment type="subcellular location">
    <subcellularLocation>
        <location evidence="2">Membrane</location>
    </subcellularLocation>
</comment>
<dbReference type="SUPFAM" id="SSF47384">
    <property type="entry name" value="Homodimeric domain of signal transducing histidine kinase"/>
    <property type="match status" value="1"/>
</dbReference>
<keyword evidence="4" id="KW-0597">Phosphoprotein</keyword>
<dbReference type="PANTHER" id="PTHR43711:SF31">
    <property type="entry name" value="HISTIDINE KINASE"/>
    <property type="match status" value="1"/>
</dbReference>
<name>A0A1E5QAA3_9PROT</name>
<reference evidence="14" key="1">
    <citation type="submission" date="2016-07" db="EMBL/GenBank/DDBJ databases">
        <authorList>
            <person name="Florea S."/>
            <person name="Webb J.S."/>
            <person name="Jaromczyk J."/>
            <person name="Schardl C.L."/>
        </authorList>
    </citation>
    <scope>NUCLEOTIDE SEQUENCE [LARGE SCALE GENOMIC DNA]</scope>
    <source>
        <strain evidence="14">MV-1</strain>
    </source>
</reference>
<dbReference type="STRING" id="28181.BEN30_00180"/>
<dbReference type="PROSITE" id="PS50109">
    <property type="entry name" value="HIS_KIN"/>
    <property type="match status" value="1"/>
</dbReference>
<feature type="domain" description="Histidine kinase" evidence="12">
    <location>
        <begin position="232"/>
        <end position="453"/>
    </location>
</feature>
<dbReference type="InterPro" id="IPR050736">
    <property type="entry name" value="Sensor_HK_Regulatory"/>
</dbReference>
<gene>
    <name evidence="13" type="ORF">BEN30_00180</name>
</gene>
<keyword evidence="8" id="KW-0067">ATP-binding</keyword>
<evidence type="ECO:0000256" key="9">
    <source>
        <dbReference type="ARBA" id="ARBA00023012"/>
    </source>
</evidence>
<keyword evidence="6" id="KW-0547">Nucleotide-binding</keyword>
<dbReference type="GO" id="GO:0000155">
    <property type="term" value="F:phosphorelay sensor kinase activity"/>
    <property type="evidence" value="ECO:0007669"/>
    <property type="project" value="InterPro"/>
</dbReference>
<evidence type="ECO:0000256" key="4">
    <source>
        <dbReference type="ARBA" id="ARBA00022553"/>
    </source>
</evidence>
<keyword evidence="11" id="KW-1133">Transmembrane helix</keyword>
<keyword evidence="11" id="KW-0812">Transmembrane</keyword>
<organism evidence="13 14">
    <name type="scientific">Magnetovibrio blakemorei</name>
    <dbReference type="NCBI Taxonomy" id="28181"/>
    <lineage>
        <taxon>Bacteria</taxon>
        <taxon>Pseudomonadati</taxon>
        <taxon>Pseudomonadota</taxon>
        <taxon>Alphaproteobacteria</taxon>
        <taxon>Rhodospirillales</taxon>
        <taxon>Magnetovibrionaceae</taxon>
        <taxon>Magnetovibrio</taxon>
    </lineage>
</organism>
<dbReference type="InterPro" id="IPR036097">
    <property type="entry name" value="HisK_dim/P_sf"/>
</dbReference>
<dbReference type="InterPro" id="IPR005467">
    <property type="entry name" value="His_kinase_dom"/>
</dbReference>
<comment type="caution">
    <text evidence="13">The sequence shown here is derived from an EMBL/GenBank/DDBJ whole genome shotgun (WGS) entry which is preliminary data.</text>
</comment>
<dbReference type="SMART" id="SM00388">
    <property type="entry name" value="HisKA"/>
    <property type="match status" value="1"/>
</dbReference>
<dbReference type="PANTHER" id="PTHR43711">
    <property type="entry name" value="TWO-COMPONENT HISTIDINE KINASE"/>
    <property type="match status" value="1"/>
</dbReference>
<dbReference type="Proteomes" id="UP000095347">
    <property type="component" value="Unassembled WGS sequence"/>
</dbReference>
<dbReference type="Gene3D" id="3.30.565.10">
    <property type="entry name" value="Histidine kinase-like ATPase, C-terminal domain"/>
    <property type="match status" value="1"/>
</dbReference>
<dbReference type="InterPro" id="IPR036890">
    <property type="entry name" value="HATPase_C_sf"/>
</dbReference>
<dbReference type="GO" id="GO:0016020">
    <property type="term" value="C:membrane"/>
    <property type="evidence" value="ECO:0007669"/>
    <property type="project" value="UniProtKB-SubCell"/>
</dbReference>
<dbReference type="EMBL" id="MCGG01000012">
    <property type="protein sequence ID" value="OEJ68597.1"/>
    <property type="molecule type" value="Genomic_DNA"/>
</dbReference>
<feature type="transmembrane region" description="Helical" evidence="11">
    <location>
        <begin position="179"/>
        <end position="200"/>
    </location>
</feature>
<evidence type="ECO:0000259" key="12">
    <source>
        <dbReference type="PROSITE" id="PS50109"/>
    </source>
</evidence>
<evidence type="ECO:0000256" key="11">
    <source>
        <dbReference type="SAM" id="Phobius"/>
    </source>
</evidence>
<evidence type="ECO:0000256" key="10">
    <source>
        <dbReference type="ARBA" id="ARBA00023136"/>
    </source>
</evidence>
<evidence type="ECO:0000313" key="13">
    <source>
        <dbReference type="EMBL" id="OEJ68597.1"/>
    </source>
</evidence>
<dbReference type="InterPro" id="IPR004358">
    <property type="entry name" value="Sig_transdc_His_kin-like_C"/>
</dbReference>
<dbReference type="PRINTS" id="PR00344">
    <property type="entry name" value="BCTRLSENSOR"/>
</dbReference>
<dbReference type="SUPFAM" id="SSF55874">
    <property type="entry name" value="ATPase domain of HSP90 chaperone/DNA topoisomerase II/histidine kinase"/>
    <property type="match status" value="1"/>
</dbReference>
<keyword evidence="14" id="KW-1185">Reference proteome</keyword>
<evidence type="ECO:0000313" key="14">
    <source>
        <dbReference type="Proteomes" id="UP000095347"/>
    </source>
</evidence>
<evidence type="ECO:0000256" key="7">
    <source>
        <dbReference type="ARBA" id="ARBA00022777"/>
    </source>
</evidence>
<dbReference type="Gene3D" id="1.10.287.130">
    <property type="match status" value="1"/>
</dbReference>
<evidence type="ECO:0000256" key="1">
    <source>
        <dbReference type="ARBA" id="ARBA00000085"/>
    </source>
</evidence>
<dbReference type="CDD" id="cd00082">
    <property type="entry name" value="HisKA"/>
    <property type="match status" value="1"/>
</dbReference>
<keyword evidence="10 11" id="KW-0472">Membrane</keyword>
<dbReference type="FunFam" id="1.10.287.130:FF:000038">
    <property type="entry name" value="Sensory transduction histidine kinase"/>
    <property type="match status" value="1"/>
</dbReference>
<evidence type="ECO:0000256" key="8">
    <source>
        <dbReference type="ARBA" id="ARBA00022840"/>
    </source>
</evidence>
<keyword evidence="5" id="KW-0808">Transferase</keyword>
<dbReference type="CDD" id="cd00075">
    <property type="entry name" value="HATPase"/>
    <property type="match status" value="1"/>
</dbReference>
<comment type="catalytic activity">
    <reaction evidence="1">
        <text>ATP + protein L-histidine = ADP + protein N-phospho-L-histidine.</text>
        <dbReference type="EC" id="2.7.13.3"/>
    </reaction>
</comment>
<dbReference type="InterPro" id="IPR003661">
    <property type="entry name" value="HisK_dim/P_dom"/>
</dbReference>
<accession>A0A1E5QAA3</accession>